<dbReference type="AlphaFoldDB" id="A0A0F9HPU8"/>
<name>A0A0F9HPU8_9ZZZZ</name>
<organism evidence="1">
    <name type="scientific">marine sediment metagenome</name>
    <dbReference type="NCBI Taxonomy" id="412755"/>
    <lineage>
        <taxon>unclassified sequences</taxon>
        <taxon>metagenomes</taxon>
        <taxon>ecological metagenomes</taxon>
    </lineage>
</organism>
<evidence type="ECO:0000313" key="1">
    <source>
        <dbReference type="EMBL" id="KKM17331.1"/>
    </source>
</evidence>
<sequence>MNYPTVHSMRWRRDFELGRVVKQNGKCFVKHQWRFCPHWRACHASRRSKTVVKYRCNLFNKDKVGYSSLPECNAKYGKTLIPGL</sequence>
<reference evidence="1" key="1">
    <citation type="journal article" date="2015" name="Nature">
        <title>Complex archaea that bridge the gap between prokaryotes and eukaryotes.</title>
        <authorList>
            <person name="Spang A."/>
            <person name="Saw J.H."/>
            <person name="Jorgensen S.L."/>
            <person name="Zaremba-Niedzwiedzka K."/>
            <person name="Martijn J."/>
            <person name="Lind A.E."/>
            <person name="van Eijk R."/>
            <person name="Schleper C."/>
            <person name="Guy L."/>
            <person name="Ettema T.J."/>
        </authorList>
    </citation>
    <scope>NUCLEOTIDE SEQUENCE</scope>
</reference>
<gene>
    <name evidence="1" type="ORF">LCGC14_1676900</name>
</gene>
<protein>
    <submittedName>
        <fullName evidence="1">Uncharacterized protein</fullName>
    </submittedName>
</protein>
<comment type="caution">
    <text evidence="1">The sequence shown here is derived from an EMBL/GenBank/DDBJ whole genome shotgun (WGS) entry which is preliminary data.</text>
</comment>
<dbReference type="EMBL" id="LAZR01014478">
    <property type="protein sequence ID" value="KKM17331.1"/>
    <property type="molecule type" value="Genomic_DNA"/>
</dbReference>
<accession>A0A0F9HPU8</accession>
<proteinExistence type="predicted"/>